<dbReference type="SMART" id="SM00831">
    <property type="entry name" value="Cation_ATPase_N"/>
    <property type="match status" value="1"/>
</dbReference>
<dbReference type="Pfam" id="PF00689">
    <property type="entry name" value="Cation_ATPase_C"/>
    <property type="match status" value="1"/>
</dbReference>
<feature type="transmembrane region" description="Helical" evidence="12">
    <location>
        <begin position="774"/>
        <end position="792"/>
    </location>
</feature>
<keyword evidence="4 12" id="KW-0812">Transmembrane</keyword>
<dbReference type="Gene3D" id="1.20.1110.10">
    <property type="entry name" value="Calcium-transporting ATPase, transmembrane domain"/>
    <property type="match status" value="1"/>
</dbReference>
<evidence type="ECO:0000313" key="15">
    <source>
        <dbReference type="Proteomes" id="UP000701698"/>
    </source>
</evidence>
<keyword evidence="3" id="KW-1003">Cell membrane</keyword>
<dbReference type="InterPro" id="IPR006068">
    <property type="entry name" value="ATPase_P-typ_cation-transptr_C"/>
</dbReference>
<keyword evidence="9" id="KW-1278">Translocase</keyword>
<evidence type="ECO:0000313" key="14">
    <source>
        <dbReference type="EMBL" id="MCA9389968.1"/>
    </source>
</evidence>
<dbReference type="InterPro" id="IPR059000">
    <property type="entry name" value="ATPase_P-type_domA"/>
</dbReference>
<dbReference type="SUPFAM" id="SSF56784">
    <property type="entry name" value="HAD-like"/>
    <property type="match status" value="1"/>
</dbReference>
<dbReference type="GO" id="GO:0046872">
    <property type="term" value="F:metal ion binding"/>
    <property type="evidence" value="ECO:0007669"/>
    <property type="project" value="UniProtKB-KW"/>
</dbReference>
<dbReference type="FunFam" id="2.70.150.10:FF:000016">
    <property type="entry name" value="Calcium-transporting P-type ATPase putative"/>
    <property type="match status" value="1"/>
</dbReference>
<evidence type="ECO:0000256" key="9">
    <source>
        <dbReference type="ARBA" id="ARBA00022967"/>
    </source>
</evidence>
<dbReference type="PANTHER" id="PTHR43294">
    <property type="entry name" value="SODIUM/POTASSIUM-TRANSPORTING ATPASE SUBUNIT ALPHA"/>
    <property type="match status" value="1"/>
</dbReference>
<evidence type="ECO:0000256" key="1">
    <source>
        <dbReference type="ARBA" id="ARBA00004651"/>
    </source>
</evidence>
<dbReference type="Proteomes" id="UP000701698">
    <property type="component" value="Unassembled WGS sequence"/>
</dbReference>
<dbReference type="InterPro" id="IPR023214">
    <property type="entry name" value="HAD_sf"/>
</dbReference>
<evidence type="ECO:0000256" key="2">
    <source>
        <dbReference type="ARBA" id="ARBA00005675"/>
    </source>
</evidence>
<dbReference type="InterPro" id="IPR044492">
    <property type="entry name" value="P_typ_ATPase_HD_dom"/>
</dbReference>
<feature type="transmembrane region" description="Helical" evidence="12">
    <location>
        <begin position="748"/>
        <end position="768"/>
    </location>
</feature>
<keyword evidence="7" id="KW-0067">ATP-binding</keyword>
<keyword evidence="5" id="KW-0479">Metal-binding</keyword>
<reference evidence="14" key="1">
    <citation type="submission" date="2020-04" db="EMBL/GenBank/DDBJ databases">
        <authorList>
            <person name="Zhang T."/>
        </authorList>
    </citation>
    <scope>NUCLEOTIDE SEQUENCE</scope>
    <source>
        <strain evidence="14">HKST-UBA01</strain>
    </source>
</reference>
<evidence type="ECO:0000256" key="8">
    <source>
        <dbReference type="ARBA" id="ARBA00022842"/>
    </source>
</evidence>
<dbReference type="Pfam" id="PF00690">
    <property type="entry name" value="Cation_ATPase_N"/>
    <property type="match status" value="1"/>
</dbReference>
<dbReference type="InterPro" id="IPR036412">
    <property type="entry name" value="HAD-like_sf"/>
</dbReference>
<keyword evidence="6" id="KW-0547">Nucleotide-binding</keyword>
<dbReference type="SFLD" id="SFLDF00027">
    <property type="entry name" value="p-type_atpase"/>
    <property type="match status" value="1"/>
</dbReference>
<evidence type="ECO:0000256" key="12">
    <source>
        <dbReference type="SAM" id="Phobius"/>
    </source>
</evidence>
<organism evidence="14 15">
    <name type="scientific">candidate division WWE3 bacterium</name>
    <dbReference type="NCBI Taxonomy" id="2053526"/>
    <lineage>
        <taxon>Bacteria</taxon>
        <taxon>Katanobacteria</taxon>
    </lineage>
</organism>
<dbReference type="InterPro" id="IPR023299">
    <property type="entry name" value="ATPase_P-typ_cyto_dom_N"/>
</dbReference>
<dbReference type="PROSITE" id="PS00154">
    <property type="entry name" value="ATPASE_E1_E2"/>
    <property type="match status" value="1"/>
</dbReference>
<keyword evidence="11 12" id="KW-0472">Membrane</keyword>
<dbReference type="Pfam" id="PF13246">
    <property type="entry name" value="Cation_ATPase"/>
    <property type="match status" value="1"/>
</dbReference>
<keyword evidence="8" id="KW-0460">Magnesium</keyword>
<evidence type="ECO:0000256" key="3">
    <source>
        <dbReference type="ARBA" id="ARBA00022475"/>
    </source>
</evidence>
<dbReference type="EMBL" id="JAGQKX010000016">
    <property type="protein sequence ID" value="MCA9389968.1"/>
    <property type="molecule type" value="Genomic_DNA"/>
</dbReference>
<dbReference type="InterPro" id="IPR004014">
    <property type="entry name" value="ATPase_P-typ_cation-transptr_N"/>
</dbReference>
<comment type="subcellular location">
    <subcellularLocation>
        <location evidence="1">Cell membrane</location>
        <topology evidence="1">Multi-pass membrane protein</topology>
    </subcellularLocation>
</comment>
<dbReference type="SUPFAM" id="SSF81653">
    <property type="entry name" value="Calcium ATPase, transduction domain A"/>
    <property type="match status" value="1"/>
</dbReference>
<feature type="transmembrane region" description="Helical" evidence="12">
    <location>
        <begin position="55"/>
        <end position="73"/>
    </location>
</feature>
<feature type="transmembrane region" description="Helical" evidence="12">
    <location>
        <begin position="804"/>
        <end position="829"/>
    </location>
</feature>
<dbReference type="InterPro" id="IPR008250">
    <property type="entry name" value="ATPase_P-typ_transduc_dom_A_sf"/>
</dbReference>
<feature type="transmembrane region" description="Helical" evidence="12">
    <location>
        <begin position="270"/>
        <end position="294"/>
    </location>
</feature>
<dbReference type="SFLD" id="SFLDS00003">
    <property type="entry name" value="Haloacid_Dehalogenase"/>
    <property type="match status" value="1"/>
</dbReference>
<dbReference type="GO" id="GO:0016887">
    <property type="term" value="F:ATP hydrolysis activity"/>
    <property type="evidence" value="ECO:0007669"/>
    <property type="project" value="InterPro"/>
</dbReference>
<dbReference type="FunFam" id="1.20.1110.10:FF:000065">
    <property type="entry name" value="Sarcoplasmic/endoplasmic reticulum calcium ATPase 1"/>
    <property type="match status" value="1"/>
</dbReference>
<evidence type="ECO:0000256" key="4">
    <source>
        <dbReference type="ARBA" id="ARBA00022692"/>
    </source>
</evidence>
<comment type="similarity">
    <text evidence="2">Belongs to the cation transport ATPase (P-type) (TC 3.A.3) family. Type IIA subfamily.</text>
</comment>
<evidence type="ECO:0000256" key="7">
    <source>
        <dbReference type="ARBA" id="ARBA00022840"/>
    </source>
</evidence>
<protein>
    <submittedName>
        <fullName evidence="14">HAD-IC family P-type ATPase</fullName>
    </submittedName>
</protein>
<dbReference type="NCBIfam" id="TIGR01494">
    <property type="entry name" value="ATPase_P-type"/>
    <property type="match status" value="2"/>
</dbReference>
<dbReference type="GO" id="GO:0098662">
    <property type="term" value="P:inorganic cation transmembrane transport"/>
    <property type="evidence" value="ECO:0007669"/>
    <property type="project" value="UniProtKB-ARBA"/>
</dbReference>
<proteinExistence type="inferred from homology"/>
<evidence type="ECO:0000256" key="5">
    <source>
        <dbReference type="ARBA" id="ARBA00022723"/>
    </source>
</evidence>
<dbReference type="Gene3D" id="3.40.50.1000">
    <property type="entry name" value="HAD superfamily/HAD-like"/>
    <property type="match status" value="1"/>
</dbReference>
<dbReference type="InterPro" id="IPR001757">
    <property type="entry name" value="P_typ_ATPase"/>
</dbReference>
<feature type="transmembrane region" description="Helical" evidence="12">
    <location>
        <begin position="841"/>
        <end position="860"/>
    </location>
</feature>
<dbReference type="GO" id="GO:0019829">
    <property type="term" value="F:ATPase-coupled monoatomic cation transmembrane transporter activity"/>
    <property type="evidence" value="ECO:0007669"/>
    <property type="project" value="UniProtKB-ARBA"/>
</dbReference>
<dbReference type="Gene3D" id="3.40.1110.10">
    <property type="entry name" value="Calcium-transporting ATPase, cytoplasmic domain N"/>
    <property type="match status" value="1"/>
</dbReference>
<evidence type="ECO:0000256" key="11">
    <source>
        <dbReference type="ARBA" id="ARBA00023136"/>
    </source>
</evidence>
<feature type="transmembrane region" description="Helical" evidence="12">
    <location>
        <begin position="244"/>
        <end position="264"/>
    </location>
</feature>
<reference evidence="14" key="2">
    <citation type="journal article" date="2021" name="Microbiome">
        <title>Successional dynamics and alternative stable states in a saline activated sludge microbial community over 9 years.</title>
        <authorList>
            <person name="Wang Y."/>
            <person name="Ye J."/>
            <person name="Ju F."/>
            <person name="Liu L."/>
            <person name="Boyd J.A."/>
            <person name="Deng Y."/>
            <person name="Parks D.H."/>
            <person name="Jiang X."/>
            <person name="Yin X."/>
            <person name="Woodcroft B.J."/>
            <person name="Tyson G.W."/>
            <person name="Hugenholtz P."/>
            <person name="Polz M.F."/>
            <person name="Zhang T."/>
        </authorList>
    </citation>
    <scope>NUCLEOTIDE SEQUENCE</scope>
    <source>
        <strain evidence="14">HKST-UBA01</strain>
    </source>
</reference>
<evidence type="ECO:0000256" key="6">
    <source>
        <dbReference type="ARBA" id="ARBA00022741"/>
    </source>
</evidence>
<sequence length="879" mass="96081">MWYSKTADSVIDELKTNRETGLSREQTQQLLEEFGPNELPEPERESLIIRIIKQFTDLLVVTLIVATVISFALGEYLDAIVILVIVVINGVLGFVQEYKAEKSLEALKKMSALFAIVLRDGEKQQIAVTDLVPGDVVILTAGDKVPADARIIETFNLATQEAILTGESLPVDKTVDAIERDHLALGDQKNMVFKDTIVSRGQGTAVVVATGEETEVGKISTLLASQEKTQTPLQAELNLVGKRLSLAAGIIILIVFAVGIWIHTAEPVEMFLTAVALAVAAIPEGLPAVVTIVLRLGVTRMASKNAIVKKLPAVETLGATAFICSDKTGTLTQNKIRVAQIVLRDIQGSVADLKMERSPELQLLLTAGVLNSDASITEHGSGELTEVGDQTEVALLIAAKEFGVEIEELRDMYEMLYEIPFDSENKYMVTVHQKKGSDEVTIFVKGAPEVVLDLSNSNEKTRWQDHMEDLAHQGLRTLGFGYRTLPLREWEALGFDHTQLPQGINFIGLVGERDPLRPEAAAALQLAKEAGIRTVMITGDHKLTAFSIAKELQLVEDESQVMTGVELANISDDELIKKLEHISVYARVNPDQKLRLVKLIQKEFSAKVAVTGDGVNDAPAIKAGDIGVAMGIEGTDVTREVADLVLEDDNYATIVKAVEEGRIIYANLVKFIRYLISCNISEIFIVFFAILLGFPSPLLPIQLLWVNLVTDGLPALALGMDPAELDVMSQPPRNTKEGILTRRRWRDMVIEGFIMGTAALLAFLIIDIDFNDDIARTVAFTTLSFSQLVHALNNRSEHISLFKLGLFTNKILIGTVIGSAILQLLVIYSPVGNLLFKSAPLSIPVLALTIGVSLLPLVYVELKKYFGMKRSLSAGQQQV</sequence>
<dbReference type="GO" id="GO:0015662">
    <property type="term" value="F:P-type ion transporter activity"/>
    <property type="evidence" value="ECO:0007669"/>
    <property type="project" value="UniProtKB-ARBA"/>
</dbReference>
<gene>
    <name evidence="14" type="ORF">KC571_01070</name>
</gene>
<dbReference type="GO" id="GO:0005886">
    <property type="term" value="C:plasma membrane"/>
    <property type="evidence" value="ECO:0007669"/>
    <property type="project" value="UniProtKB-SubCell"/>
</dbReference>
<name>A0A955RPX1_UNCKA</name>
<dbReference type="Gene3D" id="2.70.150.10">
    <property type="entry name" value="Calcium-transporting ATPase, cytoplasmic transduction domain A"/>
    <property type="match status" value="1"/>
</dbReference>
<dbReference type="GO" id="GO:0005524">
    <property type="term" value="F:ATP binding"/>
    <property type="evidence" value="ECO:0007669"/>
    <property type="project" value="UniProtKB-KW"/>
</dbReference>
<dbReference type="PRINTS" id="PR00119">
    <property type="entry name" value="CATATPASE"/>
</dbReference>
<accession>A0A955RPX1</accession>
<evidence type="ECO:0000256" key="10">
    <source>
        <dbReference type="ARBA" id="ARBA00022989"/>
    </source>
</evidence>
<comment type="caution">
    <text evidence="14">The sequence shown here is derived from an EMBL/GenBank/DDBJ whole genome shotgun (WGS) entry which is preliminary data.</text>
</comment>
<dbReference type="InterPro" id="IPR023298">
    <property type="entry name" value="ATPase_P-typ_TM_dom_sf"/>
</dbReference>
<evidence type="ECO:0000259" key="13">
    <source>
        <dbReference type="SMART" id="SM00831"/>
    </source>
</evidence>
<feature type="transmembrane region" description="Helical" evidence="12">
    <location>
        <begin position="671"/>
        <end position="692"/>
    </location>
</feature>
<dbReference type="Pfam" id="PF00122">
    <property type="entry name" value="E1-E2_ATPase"/>
    <property type="match status" value="1"/>
</dbReference>
<dbReference type="SUPFAM" id="SSF81665">
    <property type="entry name" value="Calcium ATPase, transmembrane domain M"/>
    <property type="match status" value="1"/>
</dbReference>
<dbReference type="PANTHER" id="PTHR43294:SF21">
    <property type="entry name" value="CATION TRANSPORTING ATPASE"/>
    <property type="match status" value="1"/>
</dbReference>
<dbReference type="InterPro" id="IPR018303">
    <property type="entry name" value="ATPase_P-typ_P_site"/>
</dbReference>
<dbReference type="InterPro" id="IPR050510">
    <property type="entry name" value="Cation_transp_ATPase_P-type"/>
</dbReference>
<feature type="transmembrane region" description="Helical" evidence="12">
    <location>
        <begin position="704"/>
        <end position="727"/>
    </location>
</feature>
<dbReference type="GO" id="GO:0046873">
    <property type="term" value="F:metal ion transmembrane transporter activity"/>
    <property type="evidence" value="ECO:0007669"/>
    <property type="project" value="UniProtKB-ARBA"/>
</dbReference>
<feature type="domain" description="Cation-transporting P-type ATPase N-terminal" evidence="13">
    <location>
        <begin position="1"/>
        <end position="75"/>
    </location>
</feature>
<feature type="transmembrane region" description="Helical" evidence="12">
    <location>
        <begin position="79"/>
        <end position="95"/>
    </location>
</feature>
<keyword evidence="10 12" id="KW-1133">Transmembrane helix</keyword>
<dbReference type="SFLD" id="SFLDG00002">
    <property type="entry name" value="C1.7:_P-type_atpase_like"/>
    <property type="match status" value="1"/>
</dbReference>
<dbReference type="AlphaFoldDB" id="A0A955RPX1"/>
<dbReference type="PRINTS" id="PR00120">
    <property type="entry name" value="HATPASE"/>
</dbReference>